<proteinExistence type="inferred from homology"/>
<dbReference type="Gene3D" id="3.20.20.100">
    <property type="entry name" value="NADP-dependent oxidoreductase domain"/>
    <property type="match status" value="1"/>
</dbReference>
<evidence type="ECO:0000313" key="5">
    <source>
        <dbReference type="EMBL" id="QLH76113.1"/>
    </source>
</evidence>
<dbReference type="InterPro" id="IPR018170">
    <property type="entry name" value="Aldo/ket_reductase_CS"/>
</dbReference>
<dbReference type="InterPro" id="IPR036812">
    <property type="entry name" value="NAD(P)_OxRdtase_dom_sf"/>
</dbReference>
<name>A0A7D5T3P0_9EURY</name>
<protein>
    <submittedName>
        <fullName evidence="5">Aldo/keto reductase</fullName>
    </submittedName>
</protein>
<evidence type="ECO:0000256" key="1">
    <source>
        <dbReference type="ARBA" id="ARBA00007905"/>
    </source>
</evidence>
<dbReference type="RefSeq" id="WP_179910057.1">
    <property type="nucleotide sequence ID" value="NZ_CP058910.1"/>
</dbReference>
<dbReference type="PROSITE" id="PS00798">
    <property type="entry name" value="ALDOKETO_REDUCTASE_1"/>
    <property type="match status" value="1"/>
</dbReference>
<keyword evidence="6" id="KW-1185">Reference proteome</keyword>
<dbReference type="SUPFAM" id="SSF51430">
    <property type="entry name" value="NAD(P)-linked oxidoreductase"/>
    <property type="match status" value="1"/>
</dbReference>
<keyword evidence="2" id="KW-0521">NADP</keyword>
<dbReference type="GeneID" id="56076557"/>
<dbReference type="PANTHER" id="PTHR43827:SF3">
    <property type="entry name" value="NADP-DEPENDENT OXIDOREDUCTASE DOMAIN-CONTAINING PROTEIN"/>
    <property type="match status" value="1"/>
</dbReference>
<reference evidence="5 6" key="1">
    <citation type="submission" date="2020-07" db="EMBL/GenBank/DDBJ databases">
        <title>Halosimplex pelagicum sp. nov. and Halosimplex rubrum sp. nov., isolated from salted brown alga Laminaria, and emended description of the genus Halosimplex.</title>
        <authorList>
            <person name="Cui H."/>
        </authorList>
    </citation>
    <scope>NUCLEOTIDE SEQUENCE [LARGE SCALE GENOMIC DNA]</scope>
    <source>
        <strain evidence="5 6">R27</strain>
    </source>
</reference>
<evidence type="ECO:0000259" key="4">
    <source>
        <dbReference type="Pfam" id="PF00248"/>
    </source>
</evidence>
<dbReference type="AlphaFoldDB" id="A0A7D5T3P0"/>
<dbReference type="KEGG" id="hrr:HZS55_01800"/>
<dbReference type="PANTHER" id="PTHR43827">
    <property type="entry name" value="2,5-DIKETO-D-GLUCONIC ACID REDUCTASE"/>
    <property type="match status" value="1"/>
</dbReference>
<dbReference type="PIRSF" id="PIRSF000097">
    <property type="entry name" value="AKR"/>
    <property type="match status" value="1"/>
</dbReference>
<sequence length="268" mass="29678">MPTDALPRIGLGTYSDDDRGQWRDNVATALDEGYRHVDTAQDYDNETYVGEGIADAAVDREDVFVATKLAAGNLAYADVLETAAASRDRLGVDAIDLLYVHWPADSYDPDETLRALDELRDEGVVRHVGLSNFTPDLLDEARDSLDAPVAAHQVECHPLLQQDELRAYAREHDHWLVAYSPLAQGAVFDVPAVREVAEKHDATPATVSLAWLCSKDNVAVVPKASSREHMRQNVAARDLELDDEDIARIDDVEREHRVIDPAFGPWNA</sequence>
<dbReference type="EMBL" id="CP058910">
    <property type="protein sequence ID" value="QLH76113.1"/>
    <property type="molecule type" value="Genomic_DNA"/>
</dbReference>
<dbReference type="PRINTS" id="PR00069">
    <property type="entry name" value="ALDKETRDTASE"/>
</dbReference>
<keyword evidence="3" id="KW-0560">Oxidoreductase</keyword>
<dbReference type="Pfam" id="PF00248">
    <property type="entry name" value="Aldo_ket_red"/>
    <property type="match status" value="1"/>
</dbReference>
<dbReference type="PROSITE" id="PS00062">
    <property type="entry name" value="ALDOKETO_REDUCTASE_2"/>
    <property type="match status" value="1"/>
</dbReference>
<organism evidence="5 6">
    <name type="scientific">Halosimplex rubrum</name>
    <dbReference type="NCBI Taxonomy" id="869889"/>
    <lineage>
        <taxon>Archaea</taxon>
        <taxon>Methanobacteriati</taxon>
        <taxon>Methanobacteriota</taxon>
        <taxon>Stenosarchaea group</taxon>
        <taxon>Halobacteria</taxon>
        <taxon>Halobacteriales</taxon>
        <taxon>Haloarculaceae</taxon>
        <taxon>Halosimplex</taxon>
    </lineage>
</organism>
<evidence type="ECO:0000313" key="6">
    <source>
        <dbReference type="Proteomes" id="UP000509667"/>
    </source>
</evidence>
<dbReference type="InterPro" id="IPR020471">
    <property type="entry name" value="AKR"/>
</dbReference>
<feature type="domain" description="NADP-dependent oxidoreductase" evidence="4">
    <location>
        <begin position="10"/>
        <end position="253"/>
    </location>
</feature>
<evidence type="ECO:0000256" key="3">
    <source>
        <dbReference type="ARBA" id="ARBA00023002"/>
    </source>
</evidence>
<dbReference type="OrthoDB" id="275427at2157"/>
<dbReference type="GO" id="GO:0016616">
    <property type="term" value="F:oxidoreductase activity, acting on the CH-OH group of donors, NAD or NADP as acceptor"/>
    <property type="evidence" value="ECO:0007669"/>
    <property type="project" value="UniProtKB-ARBA"/>
</dbReference>
<dbReference type="InterPro" id="IPR023210">
    <property type="entry name" value="NADP_OxRdtase_dom"/>
</dbReference>
<evidence type="ECO:0000256" key="2">
    <source>
        <dbReference type="ARBA" id="ARBA00022857"/>
    </source>
</evidence>
<gene>
    <name evidence="5" type="ORF">HZS55_01800</name>
</gene>
<accession>A0A7D5T3P0</accession>
<dbReference type="Proteomes" id="UP000509667">
    <property type="component" value="Chromosome"/>
</dbReference>
<comment type="similarity">
    <text evidence="1">Belongs to the aldo/keto reductase family.</text>
</comment>